<dbReference type="InterPro" id="IPR036116">
    <property type="entry name" value="FN3_sf"/>
</dbReference>
<evidence type="ECO:0000313" key="2">
    <source>
        <dbReference type="EMBL" id="MBC5663244.1"/>
    </source>
</evidence>
<feature type="domain" description="Putative amidase" evidence="1">
    <location>
        <begin position="37"/>
        <end position="85"/>
    </location>
</feature>
<dbReference type="RefSeq" id="WP_186847816.1">
    <property type="nucleotide sequence ID" value="NZ_JACOOX010000005.1"/>
</dbReference>
<name>A0A8I0AQ17_9FIRM</name>
<comment type="caution">
    <text evidence="2">The sequence shown here is derived from an EMBL/GenBank/DDBJ whole genome shotgun (WGS) entry which is preliminary data.</text>
</comment>
<dbReference type="EMBL" id="JACOOX010000005">
    <property type="protein sequence ID" value="MBC5663244.1"/>
    <property type="molecule type" value="Genomic_DNA"/>
</dbReference>
<evidence type="ECO:0000313" key="3">
    <source>
        <dbReference type="Proteomes" id="UP000615234"/>
    </source>
</evidence>
<organism evidence="2 3">
    <name type="scientific">Coprococcus hominis</name>
    <name type="common">ex Liu et al. 2022</name>
    <dbReference type="NCBI Taxonomy" id="2763039"/>
    <lineage>
        <taxon>Bacteria</taxon>
        <taxon>Bacillati</taxon>
        <taxon>Bacillota</taxon>
        <taxon>Clostridia</taxon>
        <taxon>Lachnospirales</taxon>
        <taxon>Lachnospiraceae</taxon>
        <taxon>Coprococcus</taxon>
    </lineage>
</organism>
<accession>A0A8I0AQ17</accession>
<dbReference type="AlphaFoldDB" id="A0A8I0AQ17"/>
<gene>
    <name evidence="2" type="ORF">H8S09_10120</name>
</gene>
<keyword evidence="3" id="KW-1185">Reference proteome</keyword>
<dbReference type="PANTHER" id="PTHR40032:SF1">
    <property type="entry name" value="EXPORTED PROTEIN"/>
    <property type="match status" value="1"/>
</dbReference>
<proteinExistence type="predicted"/>
<dbReference type="Gene3D" id="2.60.40.10">
    <property type="entry name" value="Immunoglobulins"/>
    <property type="match status" value="1"/>
</dbReference>
<dbReference type="PANTHER" id="PTHR40032">
    <property type="entry name" value="EXPORTED PROTEIN-RELATED"/>
    <property type="match status" value="1"/>
</dbReference>
<reference evidence="2 3" key="1">
    <citation type="submission" date="2020-08" db="EMBL/GenBank/DDBJ databases">
        <title>Genome public.</title>
        <authorList>
            <person name="Liu C."/>
            <person name="Sun Q."/>
        </authorList>
    </citation>
    <scope>NUCLEOTIDE SEQUENCE [LARGE SCALE GENOMIC DNA]</scope>
    <source>
        <strain evidence="2 3">NSJ-10</strain>
    </source>
</reference>
<dbReference type="InterPro" id="IPR013783">
    <property type="entry name" value="Ig-like_fold"/>
</dbReference>
<dbReference type="Gene3D" id="3.90.1720.10">
    <property type="entry name" value="endopeptidase domain like (from Nostoc punctiforme)"/>
    <property type="match status" value="1"/>
</dbReference>
<dbReference type="Proteomes" id="UP000615234">
    <property type="component" value="Unassembled WGS sequence"/>
</dbReference>
<sequence length="794" mass="88971">MGRKAKKVISIFLTVVLLFITVPSIEQSNMKAVKAASYNTIAAVNYAMTWGGSKRNPAYKTYDSDCANFVSQCLKAGGLDIYTAWVPTLKDTLANMGFTIIQNPSADQVEPGDVMFYDTTYTGEANHTTIITSKVNGVPKITGHTTNVLDGNYTDKSGTCSWKYGNITWAAILHTSSVSYSNIPKNCTISVDKTSINVGDTVTFTYNIDDAAIRDVGIDRDGSRYASVEVNNSRGTVSYKFNEAGTYCCIIEGRNNVGFNCSTGVYVTVTDSYTPAKPSIKKINIEGKNGYVNFTWDNVKNATCYNLFLYATNNLSEPVQSHWAIRKNTLRIVIPNGTYVVKLCSENETSNGNYYTDGDLSTQFTVNNDPQKPSITSIKTNKSNGNTTFNWNSFRNCTCYNLFIYNINDLEKPVQSHWAIRKNEITIPLDNGTYVAKLCSENETSLGNYYTDGDISDRFVVSIEQHRHEYTKKIIKQPTCKETGIALYTCSCGDTYKEVISKVSHKFTEKSTQSEYLKQSATCTKPAVYYYKCETCSAKGTETYLNGTMLGHLWNTEYSIDKKATCTETGIKSIHCKRCGAQKNSEIVNKIGHMYKKTVSKATKEKNGKIVEECVYCRKNKIKSVIYHPEMITLSKETFTYNGSVQKPKVTIWGANGQIINKSNYIVKYSSGCKKVGTYKVTILFIGNYSGKMKTEFKILPPKTNIRKVSRTLNGIKLTWNKKPCSGYKIYRKTGNSSYKLVKIITRPSVCSYTDRSIKKDRTKYTYRIKTYKSVGKKVIESKTSESKGISWSK</sequence>
<dbReference type="SUPFAM" id="SSF49265">
    <property type="entry name" value="Fibronectin type III"/>
    <property type="match status" value="1"/>
</dbReference>
<dbReference type="InterPro" id="IPR024301">
    <property type="entry name" value="Amidase_6"/>
</dbReference>
<protein>
    <submittedName>
        <fullName evidence="2">Amidase domain-containing protein</fullName>
    </submittedName>
</protein>
<evidence type="ECO:0000259" key="1">
    <source>
        <dbReference type="Pfam" id="PF12671"/>
    </source>
</evidence>
<dbReference type="Pfam" id="PF12671">
    <property type="entry name" value="Amidase_6"/>
    <property type="match status" value="1"/>
</dbReference>